<evidence type="ECO:0000256" key="2">
    <source>
        <dbReference type="ARBA" id="ARBA00022840"/>
    </source>
</evidence>
<keyword evidence="5" id="KW-1185">Reference proteome</keyword>
<dbReference type="InterPro" id="IPR003439">
    <property type="entry name" value="ABC_transporter-like_ATP-bd"/>
</dbReference>
<dbReference type="RefSeq" id="WP_259529674.1">
    <property type="nucleotide sequence ID" value="NZ_JANLCK010000007.1"/>
</dbReference>
<protein>
    <recommendedName>
        <fullName evidence="3">ABC transporter domain-containing protein</fullName>
    </recommendedName>
</protein>
<gene>
    <name evidence="4" type="ORF">N1028_13005</name>
</gene>
<organism evidence="4 5">
    <name type="scientific">Herbiconiux oxytropis</name>
    <dbReference type="NCBI Taxonomy" id="2970915"/>
    <lineage>
        <taxon>Bacteria</taxon>
        <taxon>Bacillati</taxon>
        <taxon>Actinomycetota</taxon>
        <taxon>Actinomycetes</taxon>
        <taxon>Micrococcales</taxon>
        <taxon>Microbacteriaceae</taxon>
        <taxon>Herbiconiux</taxon>
    </lineage>
</organism>
<dbReference type="Proteomes" id="UP001165587">
    <property type="component" value="Unassembled WGS sequence"/>
</dbReference>
<accession>A0AA42BVQ6</accession>
<reference evidence="4" key="1">
    <citation type="submission" date="2022-08" db="EMBL/GenBank/DDBJ databases">
        <authorList>
            <person name="Deng Y."/>
            <person name="Han X.-F."/>
            <person name="Zhang Y.-Q."/>
        </authorList>
    </citation>
    <scope>NUCLEOTIDE SEQUENCE</scope>
    <source>
        <strain evidence="4">CPCC 203407</strain>
    </source>
</reference>
<evidence type="ECO:0000256" key="1">
    <source>
        <dbReference type="ARBA" id="ARBA00022741"/>
    </source>
</evidence>
<dbReference type="AlphaFoldDB" id="A0AA42BVQ6"/>
<feature type="domain" description="ABC transporter" evidence="3">
    <location>
        <begin position="1"/>
        <end position="246"/>
    </location>
</feature>
<evidence type="ECO:0000313" key="5">
    <source>
        <dbReference type="Proteomes" id="UP001165587"/>
    </source>
</evidence>
<keyword evidence="2" id="KW-0067">ATP-binding</keyword>
<dbReference type="PANTHER" id="PTHR43790:SF8">
    <property type="entry name" value="SUGAR ABC TRANSPORTER ATP-BINDING PROTEIN"/>
    <property type="match status" value="1"/>
</dbReference>
<proteinExistence type="predicted"/>
<dbReference type="PANTHER" id="PTHR43790">
    <property type="entry name" value="CARBOHYDRATE TRANSPORT ATP-BINDING PROTEIN MG119-RELATED"/>
    <property type="match status" value="1"/>
</dbReference>
<dbReference type="SUPFAM" id="SSF52540">
    <property type="entry name" value="P-loop containing nucleoside triphosphate hydrolases"/>
    <property type="match status" value="2"/>
</dbReference>
<dbReference type="InterPro" id="IPR027417">
    <property type="entry name" value="P-loop_NTPase"/>
</dbReference>
<evidence type="ECO:0000259" key="3">
    <source>
        <dbReference type="PROSITE" id="PS50893"/>
    </source>
</evidence>
<dbReference type="PROSITE" id="PS50893">
    <property type="entry name" value="ABC_TRANSPORTER_2"/>
    <property type="match status" value="1"/>
</dbReference>
<sequence>MSDPAATGPAFEIPIGPGSTSALRVEPGTILAVCSASASDLGALLASATSQVERQRNAPSRQPVRPGPASVARLAVISARSGVASGFDLIENVFLGRVPLRRLGPIPIGIDTKRMRAEAALVLADVGLDLPLETRGDQLDELARLRLELARALTADADLIVLDEPTALLGAPAVHPDATGDAARLLALLGRLRDRGLAVVVLTQRPRQALAYADSVAVLAGRRQVARHVVPAGASAADVEAVRAAILRDMFAGADVAGADVSGAPEASFTAASGATSATSDARGDLLRVRGWSVHDVLRPERLVVDDVSFEVGAGEIVGVAGLRRSGAEDLLLSIYGRSAGTDATGEVRVSGTTVQTDTVERAIAAGLFFAGTPHQRYRMQLLGGFAVPVSQSRVRGLASFGLLSDASEVPSDAERGTGAKLLGAVRSLSREGDQGARVLGLLEAFPASERQVLLLLEPFDGATPAERDSLLAALRTAVAGGKGAVLVSTDTAFLLEHCDRTLALAEGRLTGTLPRGTSLATAGPLLAPH</sequence>
<evidence type="ECO:0000313" key="4">
    <source>
        <dbReference type="EMBL" id="MCS5726814.1"/>
    </source>
</evidence>
<dbReference type="InterPro" id="IPR050107">
    <property type="entry name" value="ABC_carbohydrate_import_ATPase"/>
</dbReference>
<dbReference type="EMBL" id="JANLCK010000007">
    <property type="protein sequence ID" value="MCS5726814.1"/>
    <property type="molecule type" value="Genomic_DNA"/>
</dbReference>
<dbReference type="GO" id="GO:0005524">
    <property type="term" value="F:ATP binding"/>
    <property type="evidence" value="ECO:0007669"/>
    <property type="project" value="UniProtKB-KW"/>
</dbReference>
<dbReference type="GO" id="GO:0016887">
    <property type="term" value="F:ATP hydrolysis activity"/>
    <property type="evidence" value="ECO:0007669"/>
    <property type="project" value="InterPro"/>
</dbReference>
<name>A0AA42BVQ6_9MICO</name>
<dbReference type="Gene3D" id="3.40.50.300">
    <property type="entry name" value="P-loop containing nucleotide triphosphate hydrolases"/>
    <property type="match status" value="2"/>
</dbReference>
<comment type="caution">
    <text evidence="4">The sequence shown here is derived from an EMBL/GenBank/DDBJ whole genome shotgun (WGS) entry which is preliminary data.</text>
</comment>
<keyword evidence="1" id="KW-0547">Nucleotide-binding</keyword>